<evidence type="ECO:0000256" key="2">
    <source>
        <dbReference type="SAM" id="Phobius"/>
    </source>
</evidence>
<evidence type="ECO:0000313" key="3">
    <source>
        <dbReference type="EMBL" id="TDH65128.1"/>
    </source>
</evidence>
<feature type="transmembrane region" description="Helical" evidence="2">
    <location>
        <begin position="187"/>
        <end position="209"/>
    </location>
</feature>
<dbReference type="GeneID" id="94351070"/>
<comment type="caution">
    <text evidence="3">The sequence shown here is derived from an EMBL/GenBank/DDBJ whole genome shotgun (WGS) entry which is preliminary data.</text>
</comment>
<dbReference type="EMBL" id="SHOA02000220">
    <property type="protein sequence ID" value="TDH65128.1"/>
    <property type="molecule type" value="Genomic_DNA"/>
</dbReference>
<dbReference type="RefSeq" id="XP_067814627.1">
    <property type="nucleotide sequence ID" value="XM_067965399.1"/>
</dbReference>
<feature type="compositionally biased region" description="Basic residues" evidence="1">
    <location>
        <begin position="355"/>
        <end position="366"/>
    </location>
</feature>
<gene>
    <name evidence="3" type="ORF">CCR75_007338</name>
</gene>
<dbReference type="Proteomes" id="UP000294530">
    <property type="component" value="Unassembled WGS sequence"/>
</dbReference>
<dbReference type="OrthoDB" id="439808at2759"/>
<feature type="region of interest" description="Disordered" evidence="1">
    <location>
        <begin position="334"/>
        <end position="393"/>
    </location>
</feature>
<evidence type="ECO:0000256" key="1">
    <source>
        <dbReference type="SAM" id="MobiDB-lite"/>
    </source>
</evidence>
<feature type="compositionally biased region" description="Basic and acidic residues" evidence="1">
    <location>
        <begin position="443"/>
        <end position="463"/>
    </location>
</feature>
<organism evidence="3 4">
    <name type="scientific">Bremia lactucae</name>
    <name type="common">Lettuce downy mildew</name>
    <dbReference type="NCBI Taxonomy" id="4779"/>
    <lineage>
        <taxon>Eukaryota</taxon>
        <taxon>Sar</taxon>
        <taxon>Stramenopiles</taxon>
        <taxon>Oomycota</taxon>
        <taxon>Peronosporomycetes</taxon>
        <taxon>Peronosporales</taxon>
        <taxon>Peronosporaceae</taxon>
        <taxon>Bremia</taxon>
    </lineage>
</organism>
<sequence length="528" mass="59548">MSAVNTVSSTATSSSVMETSGPARSALVIDGSYAMIGARDLGGKIDYIKLRAALEEQASTQFGGRHVKSRKHHWSAPLNEQNTTWGGAGAEMYLIADCCRVLTDCWFFDQNPSAQRINPALTAEYHMLKFAPPDGPQFQVSLFPMKKYSCHCKRCGYRFTQNVQKGVDNGIATKILSLAYENICDRFILFAGVLFYSLAIFSYTHFYLFEFGVGDGDFYSSLSLVRNVLRKDIWVIGYRGTVSGDLQQLASRVLWINDLWSQVKGIGLDKLYERGRREEDISDKRRKLEQRTDGARWFEDHDGEDFRASPRSCSLPDDAQEFGNRRQVVITPFEEDAASHRTRTRSRGHEVRLNGRGRGRHGRGRSLSRSNDRQRAKLSSSEVTIAKHPRSDVKISQHQDLAGVAQTKSDSAAEKKLVVGVNDDKKRKKIGTYHDSFLLLKPEGEEKSKRDQKAHPDWRKEKQANGVPIFTLSDVSSEEDAAKHQLPQLVPLKSAEPIENTMRYHKFRMDEVGPWSAIINLASDTESE</sequence>
<dbReference type="AlphaFoldDB" id="A0A976IAN1"/>
<proteinExistence type="predicted"/>
<keyword evidence="4" id="KW-1185">Reference proteome</keyword>
<dbReference type="Gene3D" id="3.40.50.1010">
    <property type="entry name" value="5'-nuclease"/>
    <property type="match status" value="1"/>
</dbReference>
<protein>
    <submittedName>
        <fullName evidence="3">Uncharacterized protein</fullName>
    </submittedName>
</protein>
<dbReference type="KEGG" id="blac:94351070"/>
<feature type="region of interest" description="Disordered" evidence="1">
    <location>
        <begin position="443"/>
        <end position="465"/>
    </location>
</feature>
<keyword evidence="2" id="KW-0472">Membrane</keyword>
<evidence type="ECO:0000313" key="4">
    <source>
        <dbReference type="Proteomes" id="UP000294530"/>
    </source>
</evidence>
<keyword evidence="2" id="KW-1133">Transmembrane helix</keyword>
<accession>A0A976IAN1</accession>
<name>A0A976IAN1_BRELC</name>
<keyword evidence="2" id="KW-0812">Transmembrane</keyword>
<reference evidence="3 4" key="1">
    <citation type="journal article" date="2021" name="Genome Biol.">
        <title>AFLAP: assembly-free linkage analysis pipeline using k-mers from genome sequencing data.</title>
        <authorList>
            <person name="Fletcher K."/>
            <person name="Zhang L."/>
            <person name="Gil J."/>
            <person name="Han R."/>
            <person name="Cavanaugh K."/>
            <person name="Michelmore R."/>
        </authorList>
    </citation>
    <scope>NUCLEOTIDE SEQUENCE [LARGE SCALE GENOMIC DNA]</scope>
    <source>
        <strain evidence="3 4">SF5</strain>
    </source>
</reference>